<dbReference type="Pfam" id="PF18962">
    <property type="entry name" value="Por_Secre_tail"/>
    <property type="match status" value="1"/>
</dbReference>
<evidence type="ECO:0000259" key="4">
    <source>
        <dbReference type="Pfam" id="PF18962"/>
    </source>
</evidence>
<sequence length="679" mass="75924">MRLLQYLYPKWAMAAMVVLLQLSGHPLSAQALLSPDAVPKFINPLPIPAVIDATNSGNRSITMTISQFEQDLGLGLTDASGNPVLTTVWGYNGQYPGPTILAKKDQPLQVKWLNRLVDENNQPLPHLFPIDRSLAWADPGGEGVPIVTHLHGGHNESASDGLPEAWYTPFAQDKGPVFVKGEDIPYYYDNRQEAATIWYHDHAIGITRLNVYAGLAGFYLLTDGFENGLRRSRRLPNERYDIGLAIQDRMFTTDGQLFYPSESEVEGAPTPSILPEFFGNIILVNGKAWPILHVEPRQYRFRLLNGSDSRFYNLKLPKGMKMWQIGSDSGLLPKPVEQEELLIAPGERKDVIIDFSDQGLWKKNIIIQNDAPTPYPNGEPVDENDGAAQIMAFKVDVPRNEAYPLTPVPVSYNKPLPAVPTAINVRKLILFEGEDEYGRLMPMLGTMEDGAMEFHDPITENPALNSTEVWEIYNLTPDAHPIHLHLVSFRVLNSQAFTGTVNEETGALSDVQLVGPVKKPEPGQEGRKDTYPIAPGEVTRLIATFEREGLYVWHCHILSHEDHDMMRPYYVGNMPKGMLANLEELVEDLLKEGEKIFVVYPNPSSGTATLRVKIDEPMTAVALRLLDLNGNLVLDMLSQQLEKGEHQLEINGNSLPKGIYVCEVSVNNRVYRERLILTK</sequence>
<dbReference type="InterPro" id="IPR011706">
    <property type="entry name" value="Cu-oxidase_C"/>
</dbReference>
<accession>A0A501W6L7</accession>
<evidence type="ECO:0000259" key="3">
    <source>
        <dbReference type="Pfam" id="PF07732"/>
    </source>
</evidence>
<proteinExistence type="predicted"/>
<dbReference type="GO" id="GO:0005507">
    <property type="term" value="F:copper ion binding"/>
    <property type="evidence" value="ECO:0007669"/>
    <property type="project" value="InterPro"/>
</dbReference>
<keyword evidence="6" id="KW-1185">Reference proteome</keyword>
<dbReference type="SUPFAM" id="SSF49503">
    <property type="entry name" value="Cupredoxins"/>
    <property type="match status" value="3"/>
</dbReference>
<evidence type="ECO:0000256" key="1">
    <source>
        <dbReference type="SAM" id="SignalP"/>
    </source>
</evidence>
<evidence type="ECO:0000313" key="6">
    <source>
        <dbReference type="Proteomes" id="UP000316727"/>
    </source>
</evidence>
<dbReference type="InterPro" id="IPR008972">
    <property type="entry name" value="Cupredoxin"/>
</dbReference>
<dbReference type="InterPro" id="IPR026444">
    <property type="entry name" value="Secre_tail"/>
</dbReference>
<dbReference type="Pfam" id="PF07731">
    <property type="entry name" value="Cu-oxidase_2"/>
    <property type="match status" value="1"/>
</dbReference>
<name>A0A501W6L7_9BACT</name>
<keyword evidence="1" id="KW-0732">Signal</keyword>
<dbReference type="Pfam" id="PF07732">
    <property type="entry name" value="Cu-oxidase_3"/>
    <property type="match status" value="1"/>
</dbReference>
<dbReference type="PANTHER" id="PTHR48267:SF1">
    <property type="entry name" value="BILIRUBIN OXIDASE"/>
    <property type="match status" value="1"/>
</dbReference>
<dbReference type="InterPro" id="IPR011707">
    <property type="entry name" value="Cu-oxidase-like_N"/>
</dbReference>
<dbReference type="Gene3D" id="2.60.40.420">
    <property type="entry name" value="Cupredoxins - blue copper proteins"/>
    <property type="match status" value="3"/>
</dbReference>
<dbReference type="PANTHER" id="PTHR48267">
    <property type="entry name" value="CUPREDOXIN SUPERFAMILY PROTEIN"/>
    <property type="match status" value="1"/>
</dbReference>
<organism evidence="5 6">
    <name type="scientific">Pontibacter mangrovi</name>
    <dbReference type="NCBI Taxonomy" id="2589816"/>
    <lineage>
        <taxon>Bacteria</taxon>
        <taxon>Pseudomonadati</taxon>
        <taxon>Bacteroidota</taxon>
        <taxon>Cytophagia</taxon>
        <taxon>Cytophagales</taxon>
        <taxon>Hymenobacteraceae</taxon>
        <taxon>Pontibacter</taxon>
    </lineage>
</organism>
<feature type="signal peptide" evidence="1">
    <location>
        <begin position="1"/>
        <end position="31"/>
    </location>
</feature>
<feature type="chain" id="PRO_5021267653" evidence="1">
    <location>
        <begin position="32"/>
        <end position="679"/>
    </location>
</feature>
<evidence type="ECO:0000259" key="2">
    <source>
        <dbReference type="Pfam" id="PF07731"/>
    </source>
</evidence>
<dbReference type="EMBL" id="VFRQ01000004">
    <property type="protein sequence ID" value="TPE44372.1"/>
    <property type="molecule type" value="Genomic_DNA"/>
</dbReference>
<protein>
    <submittedName>
        <fullName evidence="5">T9SS type A sorting domain-containing protein</fullName>
    </submittedName>
</protein>
<dbReference type="CDD" id="cd13868">
    <property type="entry name" value="CuRO_2_CotA_like"/>
    <property type="match status" value="1"/>
</dbReference>
<dbReference type="CDD" id="cd13844">
    <property type="entry name" value="CuRO_1_BOD_CotA_like"/>
    <property type="match status" value="1"/>
</dbReference>
<dbReference type="AlphaFoldDB" id="A0A501W6L7"/>
<dbReference type="Proteomes" id="UP000316727">
    <property type="component" value="Unassembled WGS sequence"/>
</dbReference>
<feature type="domain" description="Secretion system C-terminal sorting" evidence="4">
    <location>
        <begin position="599"/>
        <end position="676"/>
    </location>
</feature>
<feature type="domain" description="Plastocyanin-like" evidence="3">
    <location>
        <begin position="86"/>
        <end position="120"/>
    </location>
</feature>
<dbReference type="OrthoDB" id="9757546at2"/>
<dbReference type="NCBIfam" id="TIGR04183">
    <property type="entry name" value="Por_Secre_tail"/>
    <property type="match status" value="1"/>
</dbReference>
<dbReference type="GO" id="GO:0016491">
    <property type="term" value="F:oxidoreductase activity"/>
    <property type="evidence" value="ECO:0007669"/>
    <property type="project" value="InterPro"/>
</dbReference>
<evidence type="ECO:0000313" key="5">
    <source>
        <dbReference type="EMBL" id="TPE44372.1"/>
    </source>
</evidence>
<feature type="domain" description="Plastocyanin-like" evidence="2">
    <location>
        <begin position="453"/>
        <end position="572"/>
    </location>
</feature>
<dbReference type="InterPro" id="IPR045087">
    <property type="entry name" value="Cu-oxidase_fam"/>
</dbReference>
<dbReference type="CDD" id="cd13891">
    <property type="entry name" value="CuRO_3_CotA_like"/>
    <property type="match status" value="1"/>
</dbReference>
<comment type="caution">
    <text evidence="5">The sequence shown here is derived from an EMBL/GenBank/DDBJ whole genome shotgun (WGS) entry which is preliminary data.</text>
</comment>
<reference evidence="5 6" key="1">
    <citation type="submission" date="2019-06" db="EMBL/GenBank/DDBJ databases">
        <title>A novel bacterium of genus Pontibacter, isolated from marine sediment.</title>
        <authorList>
            <person name="Huang H."/>
            <person name="Mo K."/>
            <person name="Hu Y."/>
        </authorList>
    </citation>
    <scope>NUCLEOTIDE SEQUENCE [LARGE SCALE GENOMIC DNA]</scope>
    <source>
        <strain evidence="5 6">HB172049</strain>
    </source>
</reference>
<gene>
    <name evidence="5" type="ORF">FJM65_09485</name>
</gene>